<dbReference type="Proteomes" id="UP001305652">
    <property type="component" value="Chromosome"/>
</dbReference>
<gene>
    <name evidence="1" type="ORF">R6Y96_02870</name>
</gene>
<dbReference type="GeneID" id="85732065"/>
<dbReference type="KEGG" id="mrc:R6Y96_02870"/>
<accession>A0AAX4FWW7</accession>
<evidence type="ECO:0000313" key="1">
    <source>
        <dbReference type="EMBL" id="WOX58202.1"/>
    </source>
</evidence>
<name>A0AAX4FWW7_9EURY</name>
<dbReference type="AlphaFoldDB" id="A0AAX4FWW7"/>
<reference evidence="1 2" key="1">
    <citation type="submission" date="2023-10" db="EMBL/GenBank/DDBJ databases">
        <title>The complete genome sequence of Methanoculleus receptaculi DSM 18860.</title>
        <authorList>
            <person name="Lai S.-J."/>
            <person name="You Y.-T."/>
            <person name="Chen S.-C."/>
        </authorList>
    </citation>
    <scope>NUCLEOTIDE SEQUENCE [LARGE SCALE GENOMIC DNA]</scope>
    <source>
        <strain evidence="1 2">DSM 18860</strain>
    </source>
</reference>
<proteinExistence type="predicted"/>
<dbReference type="RefSeq" id="WP_318622013.1">
    <property type="nucleotide sequence ID" value="NZ_CP137642.1"/>
</dbReference>
<evidence type="ECO:0000313" key="2">
    <source>
        <dbReference type="Proteomes" id="UP001305652"/>
    </source>
</evidence>
<sequence length="93" mass="10643">MGYTVRLDLPRILEVTGELQHFLELGTARLEAEGPLSEEESEALIFSLADELEDHLRTMRERQGSASIRDLQMWTRAWIEEQQEDLGGREDAG</sequence>
<dbReference type="EMBL" id="CP137642">
    <property type="protein sequence ID" value="WOX58202.1"/>
    <property type="molecule type" value="Genomic_DNA"/>
</dbReference>
<protein>
    <submittedName>
        <fullName evidence="1">Uncharacterized protein</fullName>
    </submittedName>
</protein>
<keyword evidence="2" id="KW-1185">Reference proteome</keyword>
<organism evidence="1 2">
    <name type="scientific">Methanoculleus receptaculi</name>
    <dbReference type="NCBI Taxonomy" id="394967"/>
    <lineage>
        <taxon>Archaea</taxon>
        <taxon>Methanobacteriati</taxon>
        <taxon>Methanobacteriota</taxon>
        <taxon>Stenosarchaea group</taxon>
        <taxon>Methanomicrobia</taxon>
        <taxon>Methanomicrobiales</taxon>
        <taxon>Methanomicrobiaceae</taxon>
        <taxon>Methanoculleus</taxon>
    </lineage>
</organism>